<organism evidence="2 3">
    <name type="scientific">Rubripirellula reticaptiva</name>
    <dbReference type="NCBI Taxonomy" id="2528013"/>
    <lineage>
        <taxon>Bacteria</taxon>
        <taxon>Pseudomonadati</taxon>
        <taxon>Planctomycetota</taxon>
        <taxon>Planctomycetia</taxon>
        <taxon>Pirellulales</taxon>
        <taxon>Pirellulaceae</taxon>
        <taxon>Rubripirellula</taxon>
    </lineage>
</organism>
<feature type="domain" description="Suppressor of fused-like" evidence="1">
    <location>
        <begin position="21"/>
        <end position="130"/>
    </location>
</feature>
<gene>
    <name evidence="2" type="ORF">Poly59_23420</name>
</gene>
<sequence>MGDKTGLTPLLPFADWKFRDYEDSNWGWPQQWLRSMAQYPQQHDAWLGGSFALVANGEPPQPLASNTAFTTLLMLADQSLTNDTGDKIWLYCMTPLYTEERQLEIDEGIPALLNAFDAHDTPMIVDMNRKNVALE</sequence>
<dbReference type="RefSeq" id="WP_146534109.1">
    <property type="nucleotide sequence ID" value="NZ_SJPX01000002.1"/>
</dbReference>
<evidence type="ECO:0000259" key="1">
    <source>
        <dbReference type="Pfam" id="PF05076"/>
    </source>
</evidence>
<accession>A0A5C6F3V3</accession>
<dbReference type="AlphaFoldDB" id="A0A5C6F3V3"/>
<dbReference type="OrthoDB" id="4827574at2"/>
<dbReference type="Proteomes" id="UP000317977">
    <property type="component" value="Unassembled WGS sequence"/>
</dbReference>
<protein>
    <submittedName>
        <fullName evidence="2">Suppressor of fused protein (SUFU)</fullName>
    </submittedName>
</protein>
<dbReference type="EMBL" id="SJPX01000002">
    <property type="protein sequence ID" value="TWU56038.1"/>
    <property type="molecule type" value="Genomic_DNA"/>
</dbReference>
<reference evidence="2 3" key="1">
    <citation type="submission" date="2019-02" db="EMBL/GenBank/DDBJ databases">
        <title>Deep-cultivation of Planctomycetes and their phenomic and genomic characterization uncovers novel biology.</title>
        <authorList>
            <person name="Wiegand S."/>
            <person name="Jogler M."/>
            <person name="Boedeker C."/>
            <person name="Pinto D."/>
            <person name="Vollmers J."/>
            <person name="Rivas-Marin E."/>
            <person name="Kohn T."/>
            <person name="Peeters S.H."/>
            <person name="Heuer A."/>
            <person name="Rast P."/>
            <person name="Oberbeckmann S."/>
            <person name="Bunk B."/>
            <person name="Jeske O."/>
            <person name="Meyerdierks A."/>
            <person name="Storesund J.E."/>
            <person name="Kallscheuer N."/>
            <person name="Luecker S."/>
            <person name="Lage O.M."/>
            <person name="Pohl T."/>
            <person name="Merkel B.J."/>
            <person name="Hornburger P."/>
            <person name="Mueller R.-W."/>
            <person name="Bruemmer F."/>
            <person name="Labrenz M."/>
            <person name="Spormann A.M."/>
            <person name="Op Den Camp H."/>
            <person name="Overmann J."/>
            <person name="Amann R."/>
            <person name="Jetten M.S.M."/>
            <person name="Mascher T."/>
            <person name="Medema M.H."/>
            <person name="Devos D.P."/>
            <person name="Kaster A.-K."/>
            <person name="Ovreas L."/>
            <person name="Rohde M."/>
            <person name="Galperin M.Y."/>
            <person name="Jogler C."/>
        </authorList>
    </citation>
    <scope>NUCLEOTIDE SEQUENCE [LARGE SCALE GENOMIC DNA]</scope>
    <source>
        <strain evidence="2 3">Poly59</strain>
    </source>
</reference>
<proteinExistence type="predicted"/>
<name>A0A5C6F3V3_9BACT</name>
<evidence type="ECO:0000313" key="3">
    <source>
        <dbReference type="Proteomes" id="UP000317977"/>
    </source>
</evidence>
<comment type="caution">
    <text evidence="2">The sequence shown here is derived from an EMBL/GenBank/DDBJ whole genome shotgun (WGS) entry which is preliminary data.</text>
</comment>
<dbReference type="Pfam" id="PF05076">
    <property type="entry name" value="SUFU"/>
    <property type="match status" value="1"/>
</dbReference>
<keyword evidence="3" id="KW-1185">Reference proteome</keyword>
<evidence type="ECO:0000313" key="2">
    <source>
        <dbReference type="EMBL" id="TWU56038.1"/>
    </source>
</evidence>
<dbReference type="InterPro" id="IPR020941">
    <property type="entry name" value="SUFU-like_domain"/>
</dbReference>